<dbReference type="RefSeq" id="WP_133804887.1">
    <property type="nucleotide sequence ID" value="NZ_SNWQ01000027.1"/>
</dbReference>
<dbReference type="AlphaFoldDB" id="A0A4R6JEN9"/>
<organism evidence="1 2">
    <name type="scientific">Kribbella caucasensis</name>
    <dbReference type="NCBI Taxonomy" id="2512215"/>
    <lineage>
        <taxon>Bacteria</taxon>
        <taxon>Bacillati</taxon>
        <taxon>Actinomycetota</taxon>
        <taxon>Actinomycetes</taxon>
        <taxon>Propionibacteriales</taxon>
        <taxon>Kribbellaceae</taxon>
        <taxon>Kribbella</taxon>
    </lineage>
</organism>
<dbReference type="Proteomes" id="UP000295388">
    <property type="component" value="Unassembled WGS sequence"/>
</dbReference>
<comment type="caution">
    <text evidence="1">The sequence shown here is derived from an EMBL/GenBank/DDBJ whole genome shotgun (WGS) entry which is preliminary data.</text>
</comment>
<accession>A0A4R6JEN9</accession>
<proteinExistence type="predicted"/>
<gene>
    <name evidence="1" type="ORF">EV643_12748</name>
</gene>
<dbReference type="InterPro" id="IPR014942">
    <property type="entry name" value="AbiEii"/>
</dbReference>
<evidence type="ECO:0000313" key="1">
    <source>
        <dbReference type="EMBL" id="TDO34354.1"/>
    </source>
</evidence>
<dbReference type="Pfam" id="PF08843">
    <property type="entry name" value="AbiEii"/>
    <property type="match status" value="1"/>
</dbReference>
<keyword evidence="1" id="KW-0808">Transferase</keyword>
<dbReference type="GO" id="GO:0016740">
    <property type="term" value="F:transferase activity"/>
    <property type="evidence" value="ECO:0007669"/>
    <property type="project" value="UniProtKB-KW"/>
</dbReference>
<dbReference type="OrthoDB" id="9808443at2"/>
<dbReference type="EMBL" id="SNWQ01000027">
    <property type="protein sequence ID" value="TDO34354.1"/>
    <property type="molecule type" value="Genomic_DNA"/>
</dbReference>
<protein>
    <submittedName>
        <fullName evidence="1">Nucleotidyltransferase AbiEii toxin of type IV toxin-antitoxin system</fullName>
    </submittedName>
</protein>
<name>A0A4R6JEN9_9ACTN</name>
<reference evidence="1 2" key="1">
    <citation type="submission" date="2019-03" db="EMBL/GenBank/DDBJ databases">
        <title>Genomic Encyclopedia of Type Strains, Phase III (KMG-III): the genomes of soil and plant-associated and newly described type strains.</title>
        <authorList>
            <person name="Whitman W."/>
        </authorList>
    </citation>
    <scope>NUCLEOTIDE SEQUENCE [LARGE SCALE GENOMIC DNA]</scope>
    <source>
        <strain evidence="1 2">VKM Ac-2527</strain>
    </source>
</reference>
<sequence>MTRPTRESRAGRAYLDLQNRARREGRGTQELLILYVVERWLARLGRSPYVNDFVLKGGMLLAAFGRRRPTADADALARNLDADQFAVASRVAEIAALPDSSDGVEFLANTVSSSVIRDDALYSGVRVTMDARIATAAVKFRLDVNFGDPVTPEPQLVELPALRPNTDPIWILGYPVETVVAEKLTTAISLGPASTRVRDYADLYTLAGTYPLLHSSTQAALLATVAFRGVALRPLSEVVGNIVELRSATYSAYRRGLGRDGDHLPTYFGAVVDAVSAFADPLVRDDRRVWDPARWRWTT</sequence>
<keyword evidence="2" id="KW-1185">Reference proteome</keyword>
<evidence type="ECO:0000313" key="2">
    <source>
        <dbReference type="Proteomes" id="UP000295388"/>
    </source>
</evidence>